<dbReference type="InterPro" id="IPR000160">
    <property type="entry name" value="GGDEF_dom"/>
</dbReference>
<dbReference type="FunFam" id="3.30.70.270:FF:000001">
    <property type="entry name" value="Diguanylate cyclase domain protein"/>
    <property type="match status" value="1"/>
</dbReference>
<dbReference type="AlphaFoldDB" id="A0A857GK60"/>
<sequence>MPVNDLPAPSIGIPASADSLVPRIPGVIFQFYRSHSGHMNFPYLEGGGMALAYVDRQQLAEDASLLLEQLTGHDHPKVMSAIERSARWMLPLNTRFRLPFPKEKPHWIAVSANPEPIESGVRWNGLMMDITDQVIEEQRLRKLCDTDPLTNLPNRRKLMGQLNHLSSMSTRHGTPLSIMMIDIDHFKQLNDRWGHLQGDSVLKQLATLAQSLLRCEDMIARLGGEEFMVVLPLTSLQQCHKLADRLRQTIAEHDFGIGQGRVTLSIGVAEYRLGEPLVSLIERADRALYSAKEVGRDCVCLLP</sequence>
<dbReference type="PANTHER" id="PTHR45138:SF9">
    <property type="entry name" value="DIGUANYLATE CYCLASE DGCM-RELATED"/>
    <property type="match status" value="1"/>
</dbReference>
<dbReference type="InterPro" id="IPR029787">
    <property type="entry name" value="Nucleotide_cyclase"/>
</dbReference>
<dbReference type="Gene3D" id="3.30.70.270">
    <property type="match status" value="1"/>
</dbReference>
<dbReference type="KEGG" id="hmd:CTT34_08025"/>
<dbReference type="OrthoDB" id="5296913at2"/>
<evidence type="ECO:0000259" key="4">
    <source>
        <dbReference type="PROSITE" id="PS50887"/>
    </source>
</evidence>
<dbReference type="Gene3D" id="3.30.450.20">
    <property type="entry name" value="PAS domain"/>
    <property type="match status" value="1"/>
</dbReference>
<dbReference type="InterPro" id="IPR035965">
    <property type="entry name" value="PAS-like_dom_sf"/>
</dbReference>
<dbReference type="GO" id="GO:0052621">
    <property type="term" value="F:diguanylate cyclase activity"/>
    <property type="evidence" value="ECO:0007669"/>
    <property type="project" value="UniProtKB-EC"/>
</dbReference>
<dbReference type="CDD" id="cd01949">
    <property type="entry name" value="GGDEF"/>
    <property type="match status" value="1"/>
</dbReference>
<dbReference type="InterPro" id="IPR050469">
    <property type="entry name" value="Diguanylate_Cyclase"/>
</dbReference>
<dbReference type="NCBIfam" id="TIGR00254">
    <property type="entry name" value="GGDEF"/>
    <property type="match status" value="1"/>
</dbReference>
<comment type="catalytic activity">
    <reaction evidence="3">
        <text>2 GTP = 3',3'-c-di-GMP + 2 diphosphate</text>
        <dbReference type="Rhea" id="RHEA:24898"/>
        <dbReference type="ChEBI" id="CHEBI:33019"/>
        <dbReference type="ChEBI" id="CHEBI:37565"/>
        <dbReference type="ChEBI" id="CHEBI:58805"/>
        <dbReference type="EC" id="2.7.7.65"/>
    </reaction>
</comment>
<evidence type="ECO:0000256" key="1">
    <source>
        <dbReference type="ARBA" id="ARBA00001946"/>
    </source>
</evidence>
<dbReference type="SUPFAM" id="SSF55785">
    <property type="entry name" value="PYP-like sensor domain (PAS domain)"/>
    <property type="match status" value="1"/>
</dbReference>
<feature type="domain" description="GGDEF" evidence="4">
    <location>
        <begin position="174"/>
        <end position="303"/>
    </location>
</feature>
<reference evidence="5 6" key="1">
    <citation type="submission" date="2017-10" db="EMBL/GenBank/DDBJ databases">
        <title>Coral associated bacteria.</title>
        <authorList>
            <person name="Wang X."/>
        </authorList>
    </citation>
    <scope>NUCLEOTIDE SEQUENCE [LARGE SCALE GENOMIC DNA]</scope>
    <source>
        <strain evidence="5 6">SCSIO 43005</strain>
    </source>
</reference>
<dbReference type="PANTHER" id="PTHR45138">
    <property type="entry name" value="REGULATORY COMPONENTS OF SENSORY TRANSDUCTION SYSTEM"/>
    <property type="match status" value="1"/>
</dbReference>
<proteinExistence type="predicted"/>
<dbReference type="Pfam" id="PF00990">
    <property type="entry name" value="GGDEF"/>
    <property type="match status" value="1"/>
</dbReference>
<organism evidence="5 6">
    <name type="scientific">Vreelandella aquamarina</name>
    <dbReference type="NCBI Taxonomy" id="77097"/>
    <lineage>
        <taxon>Bacteria</taxon>
        <taxon>Pseudomonadati</taxon>
        <taxon>Pseudomonadota</taxon>
        <taxon>Gammaproteobacteria</taxon>
        <taxon>Oceanospirillales</taxon>
        <taxon>Halomonadaceae</taxon>
        <taxon>Vreelandella</taxon>
    </lineage>
</organism>
<evidence type="ECO:0000313" key="5">
    <source>
        <dbReference type="EMBL" id="QHD49642.1"/>
    </source>
</evidence>
<gene>
    <name evidence="5" type="ORF">CTT34_08025</name>
</gene>
<name>A0A857GK60_9GAMM</name>
<dbReference type="SMART" id="SM00267">
    <property type="entry name" value="GGDEF"/>
    <property type="match status" value="1"/>
</dbReference>
<dbReference type="Proteomes" id="UP000463949">
    <property type="component" value="Chromosome"/>
</dbReference>
<comment type="cofactor">
    <cofactor evidence="1">
        <name>Mg(2+)</name>
        <dbReference type="ChEBI" id="CHEBI:18420"/>
    </cofactor>
</comment>
<evidence type="ECO:0000256" key="2">
    <source>
        <dbReference type="ARBA" id="ARBA00012528"/>
    </source>
</evidence>
<dbReference type="EC" id="2.7.7.65" evidence="2"/>
<dbReference type="EMBL" id="CP024621">
    <property type="protein sequence ID" value="QHD49642.1"/>
    <property type="molecule type" value="Genomic_DNA"/>
</dbReference>
<dbReference type="PROSITE" id="PS50887">
    <property type="entry name" value="GGDEF"/>
    <property type="match status" value="1"/>
</dbReference>
<dbReference type="InterPro" id="IPR043128">
    <property type="entry name" value="Rev_trsase/Diguanyl_cyclase"/>
</dbReference>
<dbReference type="RefSeq" id="WP_159341964.1">
    <property type="nucleotide sequence ID" value="NZ_CP024621.1"/>
</dbReference>
<evidence type="ECO:0000313" key="6">
    <source>
        <dbReference type="Proteomes" id="UP000463949"/>
    </source>
</evidence>
<accession>A0A857GK60</accession>
<protein>
    <recommendedName>
        <fullName evidence="2">diguanylate cyclase</fullName>
        <ecNumber evidence="2">2.7.7.65</ecNumber>
    </recommendedName>
</protein>
<dbReference type="SUPFAM" id="SSF55073">
    <property type="entry name" value="Nucleotide cyclase"/>
    <property type="match status" value="1"/>
</dbReference>
<evidence type="ECO:0000256" key="3">
    <source>
        <dbReference type="ARBA" id="ARBA00034247"/>
    </source>
</evidence>